<protein>
    <submittedName>
        <fullName evidence="2">Unannotated protein</fullName>
    </submittedName>
</protein>
<dbReference type="Gene3D" id="3.40.50.300">
    <property type="entry name" value="P-loop containing nucleotide triphosphate hydrolases"/>
    <property type="match status" value="1"/>
</dbReference>
<dbReference type="SUPFAM" id="SSF52540">
    <property type="entry name" value="P-loop containing nucleoside triphosphate hydrolases"/>
    <property type="match status" value="1"/>
</dbReference>
<dbReference type="AlphaFoldDB" id="A0A6J6F6L5"/>
<dbReference type="Pfam" id="PF16261">
    <property type="entry name" value="DUF4915"/>
    <property type="match status" value="1"/>
</dbReference>
<dbReference type="SUPFAM" id="SSF50969">
    <property type="entry name" value="YVTN repeat-like/Quinoprotein amine dehydrogenase"/>
    <property type="match status" value="1"/>
</dbReference>
<reference evidence="2" key="1">
    <citation type="submission" date="2020-05" db="EMBL/GenBank/DDBJ databases">
        <authorList>
            <person name="Chiriac C."/>
            <person name="Salcher M."/>
            <person name="Ghai R."/>
            <person name="Kavagutti S V."/>
        </authorList>
    </citation>
    <scope>NUCLEOTIDE SEQUENCE</scope>
</reference>
<feature type="domain" description="Conserved hypothetical protein CHP03032" evidence="1">
    <location>
        <begin position="301"/>
        <end position="617"/>
    </location>
</feature>
<dbReference type="InterPro" id="IPR017481">
    <property type="entry name" value="CHP03032"/>
</dbReference>
<name>A0A6J6F6L5_9ZZZZ</name>
<gene>
    <name evidence="2" type="ORF">UFOPK1795_00094</name>
</gene>
<dbReference type="NCBIfam" id="TIGR03032">
    <property type="entry name" value="TIGR03032 family protein"/>
    <property type="match status" value="1"/>
</dbReference>
<organism evidence="2">
    <name type="scientific">freshwater metagenome</name>
    <dbReference type="NCBI Taxonomy" id="449393"/>
    <lineage>
        <taxon>unclassified sequences</taxon>
        <taxon>metagenomes</taxon>
        <taxon>ecological metagenomes</taxon>
    </lineage>
</organism>
<dbReference type="InterPro" id="IPR011044">
    <property type="entry name" value="Quino_amine_DH_bsu"/>
</dbReference>
<evidence type="ECO:0000313" key="2">
    <source>
        <dbReference type="EMBL" id="CAB4583937.1"/>
    </source>
</evidence>
<dbReference type="InterPro" id="IPR027417">
    <property type="entry name" value="P-loop_NTPase"/>
</dbReference>
<dbReference type="Pfam" id="PF13469">
    <property type="entry name" value="Sulfotransfer_3"/>
    <property type="match status" value="1"/>
</dbReference>
<evidence type="ECO:0000259" key="1">
    <source>
        <dbReference type="Pfam" id="PF16261"/>
    </source>
</evidence>
<sequence length="639" mass="70725">MSAQIFIIAAPRSGAGLLHKLLLLDESFHAGALTSDENVVSFLEKGLVKNNYELGEKKAKKLTPAQKLKLQAEYGSKSSKGVKVIADYNPRLSVHVSELAEAFPDAKFIFVTRNPAQTISSARRAWESKKFASYPDLPEWWGEPWAFQLTPNWRELIGQPILNIVASQWAYSVESIFAASEGIDQKRWFNASFESLMTNPQEEMSRITKGLKLEWKGKIPHILPTSTNALLLPGGRQPRIPMGQIGQVLEPHKETVIKYNVFREPFSPQRVQNAAPGAPRMGQRKTVKSEGTNFAYTASKSFSKLLESSNSSVVISTYNSGQVIFVRASDGGLNAEFKGYSAPMGIAVSENKLAVGVQNSVITYSNQPPLSQFVEPAGKSDKVFAPRTVVFTGQIDIHEMEFGQGKDIDDLWFLNTSFSCLCKLDMNYSFQPVWKPSWITDLAPEDRCHLNGMAMVDSIPKYVSALSQTNTKFGWREKKGVAGVIIDTVTNKVICEGLSMPHSPRWHDGKLWILESGKGSLATVSIETGKVTTIATLPGFTRGLNFIGPYALVGLSQVRESVFKDLPITSKKDERNCGVWIVDTRNGEVVGELKFSGVVKEIFDVKVLPNTKWPTILDDPALVQSHFVLSANHAQQKPR</sequence>
<dbReference type="EMBL" id="CAEZUG010000002">
    <property type="protein sequence ID" value="CAB4583937.1"/>
    <property type="molecule type" value="Genomic_DNA"/>
</dbReference>
<proteinExistence type="predicted"/>
<accession>A0A6J6F6L5</accession>